<name>A0A7G2J0R9_CITFR</name>
<organism evidence="2 3">
    <name type="scientific">Citrobacter freundii</name>
    <dbReference type="NCBI Taxonomy" id="546"/>
    <lineage>
        <taxon>Bacteria</taxon>
        <taxon>Pseudomonadati</taxon>
        <taxon>Pseudomonadota</taxon>
        <taxon>Gammaproteobacteria</taxon>
        <taxon>Enterobacterales</taxon>
        <taxon>Enterobacteriaceae</taxon>
        <taxon>Citrobacter</taxon>
        <taxon>Citrobacter freundii complex</taxon>
    </lineage>
</organism>
<sequence length="97" mass="11140">MSVRFTTKAKEHVRAIRVYSARRWGEEVAEAYASVLRTVMVDVLDKHPSPGRDRSGDLFPDVRSFPVESHIIYYREAPTGIIVLAVLHEKQDPQNYL</sequence>
<evidence type="ECO:0000256" key="1">
    <source>
        <dbReference type="ARBA" id="ARBA00022649"/>
    </source>
</evidence>
<dbReference type="RefSeq" id="WP_032948290.1">
    <property type="nucleotide sequence ID" value="NZ_AP026940.1"/>
</dbReference>
<dbReference type="InterPro" id="IPR035093">
    <property type="entry name" value="RelE/ParE_toxin_dom_sf"/>
</dbReference>
<dbReference type="Pfam" id="PF05016">
    <property type="entry name" value="ParE_toxin"/>
    <property type="match status" value="1"/>
</dbReference>
<dbReference type="EMBL" id="CBWP010000091">
    <property type="protein sequence ID" value="CDL41914.1"/>
    <property type="molecule type" value="Genomic_DNA"/>
</dbReference>
<accession>A0A7G2J0R9</accession>
<protein>
    <submittedName>
        <fullName evidence="2">ParE toxin protein</fullName>
    </submittedName>
</protein>
<reference evidence="2 3" key="1">
    <citation type="submission" date="2013-10" db="EMBL/GenBank/DDBJ databases">
        <title>Antibiotic resistance diversity of beta-lactamase producers in the General Hospital Vienna.</title>
        <authorList>
            <person name="Barisic I."/>
            <person name="Mitteregger D."/>
            <person name="Hirschl A.M."/>
            <person name="Noehammer C."/>
            <person name="Wiesinger-Mayr H."/>
        </authorList>
    </citation>
    <scope>NUCLEOTIDE SEQUENCE [LARGE SCALE GENOMIC DNA]</scope>
    <source>
        <strain evidence="2 3">ISC11</strain>
    </source>
</reference>
<evidence type="ECO:0000313" key="2">
    <source>
        <dbReference type="EMBL" id="CDL41914.1"/>
    </source>
</evidence>
<keyword evidence="1" id="KW-1277">Toxin-antitoxin system</keyword>
<dbReference type="InterPro" id="IPR007712">
    <property type="entry name" value="RelE/ParE_toxin"/>
</dbReference>
<dbReference type="AlphaFoldDB" id="A0A7G2J0R9"/>
<dbReference type="Proteomes" id="UP000019194">
    <property type="component" value="Unassembled WGS sequence"/>
</dbReference>
<proteinExistence type="predicted"/>
<evidence type="ECO:0000313" key="3">
    <source>
        <dbReference type="Proteomes" id="UP000019194"/>
    </source>
</evidence>
<dbReference type="Gene3D" id="3.30.2310.20">
    <property type="entry name" value="RelE-like"/>
    <property type="match status" value="1"/>
</dbReference>
<comment type="caution">
    <text evidence="2">The sequence shown here is derived from an EMBL/GenBank/DDBJ whole genome shotgun (WGS) entry which is preliminary data.</text>
</comment>